<sequence>MYLSIYSCIYLISIYPCICLSYIYLCICLFYIYLFMYLSILYLSMYLSILYLSIHVSICLSIHVSILYLSINVSVYFISIYSCICLFYIYLSICPNFRGPRGDYWYMGAKCDQMWNTLDLILVTVLPAVALAVAVVVTAQLIHFCNATKKENAPKSKPQAERLTVHSHQNHGYEPYMINNQRYTEISQVNQGLIGLENGN</sequence>
<feature type="transmembrane region" description="Helical" evidence="1">
    <location>
        <begin position="75"/>
        <end position="97"/>
    </location>
</feature>
<keyword evidence="1" id="KW-0472">Membrane</keyword>
<dbReference type="GeneTree" id="ENSGT00990000205517"/>
<proteinExistence type="predicted"/>
<reference evidence="2" key="2">
    <citation type="submission" date="2025-09" db="UniProtKB">
        <authorList>
            <consortium name="Ensembl"/>
        </authorList>
    </citation>
    <scope>IDENTIFICATION</scope>
</reference>
<protein>
    <submittedName>
        <fullName evidence="2">Uncharacterized protein</fullName>
    </submittedName>
</protein>
<feature type="transmembrane region" description="Helical" evidence="1">
    <location>
        <begin position="46"/>
        <end position="69"/>
    </location>
</feature>
<feature type="transmembrane region" description="Helical" evidence="1">
    <location>
        <begin position="118"/>
        <end position="142"/>
    </location>
</feature>
<feature type="transmembrane region" description="Helical" evidence="1">
    <location>
        <begin position="12"/>
        <end position="34"/>
    </location>
</feature>
<keyword evidence="1" id="KW-1133">Transmembrane helix</keyword>
<reference evidence="2" key="1">
    <citation type="submission" date="2025-08" db="UniProtKB">
        <authorList>
            <consortium name="Ensembl"/>
        </authorList>
    </citation>
    <scope>IDENTIFICATION</scope>
</reference>
<name>A0A8C5PGV5_9ANUR</name>
<evidence type="ECO:0000313" key="3">
    <source>
        <dbReference type="Proteomes" id="UP000694569"/>
    </source>
</evidence>
<dbReference type="Proteomes" id="UP000694569">
    <property type="component" value="Unplaced"/>
</dbReference>
<evidence type="ECO:0000256" key="1">
    <source>
        <dbReference type="SAM" id="Phobius"/>
    </source>
</evidence>
<dbReference type="Ensembl" id="ENSLLET00000023477.1">
    <property type="protein sequence ID" value="ENSLLEP00000022607.1"/>
    <property type="gene ID" value="ENSLLEG00000014335.1"/>
</dbReference>
<organism evidence="2 3">
    <name type="scientific">Leptobrachium leishanense</name>
    <name type="common">Leishan spiny toad</name>
    <dbReference type="NCBI Taxonomy" id="445787"/>
    <lineage>
        <taxon>Eukaryota</taxon>
        <taxon>Metazoa</taxon>
        <taxon>Chordata</taxon>
        <taxon>Craniata</taxon>
        <taxon>Vertebrata</taxon>
        <taxon>Euteleostomi</taxon>
        <taxon>Amphibia</taxon>
        <taxon>Batrachia</taxon>
        <taxon>Anura</taxon>
        <taxon>Pelobatoidea</taxon>
        <taxon>Megophryidae</taxon>
        <taxon>Leptobrachium</taxon>
    </lineage>
</organism>
<keyword evidence="1" id="KW-0812">Transmembrane</keyword>
<accession>A0A8C5PGV5</accession>
<keyword evidence="3" id="KW-1185">Reference proteome</keyword>
<evidence type="ECO:0000313" key="2">
    <source>
        <dbReference type="Ensembl" id="ENSLLEP00000022607.1"/>
    </source>
</evidence>
<dbReference type="AlphaFoldDB" id="A0A8C5PGV5"/>
<dbReference type="OrthoDB" id="9632766at2759"/>